<gene>
    <name evidence="1" type="ORF">DERYTH_LOCUS24160</name>
</gene>
<sequence length="108" mass="12682">MSKKNGGSNLERYNHFKKLYDNAIKKYKIEEYKSSYCSFDSVANGYRFENEELAYDAKYYLALHFLIGLGITKNLDKAQNLFKEVFTSSSKYKERAKQKLLDFIKYAG</sequence>
<keyword evidence="2" id="KW-1185">Reference proteome</keyword>
<accession>A0A9N9K1X8</accession>
<dbReference type="OrthoDB" id="2435860at2759"/>
<protein>
    <submittedName>
        <fullName evidence="1">13337_t:CDS:1</fullName>
    </submittedName>
</protein>
<dbReference type="Proteomes" id="UP000789405">
    <property type="component" value="Unassembled WGS sequence"/>
</dbReference>
<organism evidence="1 2">
    <name type="scientific">Dentiscutata erythropus</name>
    <dbReference type="NCBI Taxonomy" id="1348616"/>
    <lineage>
        <taxon>Eukaryota</taxon>
        <taxon>Fungi</taxon>
        <taxon>Fungi incertae sedis</taxon>
        <taxon>Mucoromycota</taxon>
        <taxon>Glomeromycotina</taxon>
        <taxon>Glomeromycetes</taxon>
        <taxon>Diversisporales</taxon>
        <taxon>Gigasporaceae</taxon>
        <taxon>Dentiscutata</taxon>
    </lineage>
</organism>
<dbReference type="EMBL" id="CAJVPY010039289">
    <property type="protein sequence ID" value="CAG8804737.1"/>
    <property type="molecule type" value="Genomic_DNA"/>
</dbReference>
<evidence type="ECO:0000313" key="1">
    <source>
        <dbReference type="EMBL" id="CAG8804737.1"/>
    </source>
</evidence>
<dbReference type="AlphaFoldDB" id="A0A9N9K1X8"/>
<proteinExistence type="predicted"/>
<reference evidence="1" key="1">
    <citation type="submission" date="2021-06" db="EMBL/GenBank/DDBJ databases">
        <authorList>
            <person name="Kallberg Y."/>
            <person name="Tangrot J."/>
            <person name="Rosling A."/>
        </authorList>
    </citation>
    <scope>NUCLEOTIDE SEQUENCE</scope>
    <source>
        <strain evidence="1">MA453B</strain>
    </source>
</reference>
<evidence type="ECO:0000313" key="2">
    <source>
        <dbReference type="Proteomes" id="UP000789405"/>
    </source>
</evidence>
<comment type="caution">
    <text evidence="1">The sequence shown here is derived from an EMBL/GenBank/DDBJ whole genome shotgun (WGS) entry which is preliminary data.</text>
</comment>
<name>A0A9N9K1X8_9GLOM</name>